<gene>
    <name evidence="3" type="ORF">I8752_35655</name>
</gene>
<feature type="compositionally biased region" description="Polar residues" evidence="1">
    <location>
        <begin position="58"/>
        <end position="86"/>
    </location>
</feature>
<evidence type="ECO:0000313" key="4">
    <source>
        <dbReference type="Proteomes" id="UP000662314"/>
    </source>
</evidence>
<feature type="compositionally biased region" description="Low complexity" evidence="1">
    <location>
        <begin position="199"/>
        <end position="219"/>
    </location>
</feature>
<keyword evidence="2" id="KW-0472">Membrane</keyword>
<feature type="transmembrane region" description="Helical" evidence="2">
    <location>
        <begin position="113"/>
        <end position="134"/>
    </location>
</feature>
<keyword evidence="2" id="KW-0812">Transmembrane</keyword>
<sequence length="219" mass="24031">MAAARKSAVSATGTRFRRDSTPSSGKRRSARSASTVATETSSVSSRRQRRSAKDLSVSAPNRGQLDNQQVFNHQEQSSTTQKNPKTGSLRLPAMPTTGATSLWLLRLSKLHRYSSVVAFLLVAATLVVYGWTVYSQELWSQDYAKIQNLRRNERQLTTTNATLKNKMAEEAEQPTAGLVSPTPARTIFVPLAPSNQNSTLPNTKPNPQTQQQTPSPLGY</sequence>
<organism evidence="3 4">
    <name type="scientific">Dendronalium phyllosphericum CENA369</name>
    <dbReference type="NCBI Taxonomy" id="1725256"/>
    <lineage>
        <taxon>Bacteria</taxon>
        <taxon>Bacillati</taxon>
        <taxon>Cyanobacteriota</taxon>
        <taxon>Cyanophyceae</taxon>
        <taxon>Nostocales</taxon>
        <taxon>Nostocaceae</taxon>
        <taxon>Dendronalium</taxon>
        <taxon>Dendronalium phyllosphericum</taxon>
    </lineage>
</organism>
<dbReference type="Proteomes" id="UP000662314">
    <property type="component" value="Unassembled WGS sequence"/>
</dbReference>
<feature type="region of interest" description="Disordered" evidence="1">
    <location>
        <begin position="189"/>
        <end position="219"/>
    </location>
</feature>
<feature type="compositionally biased region" description="Low complexity" evidence="1">
    <location>
        <begin position="31"/>
        <end position="45"/>
    </location>
</feature>
<protein>
    <recommendedName>
        <fullName evidence="5">Cell division protein FtsL</fullName>
    </recommendedName>
</protein>
<reference evidence="3 4" key="1">
    <citation type="journal article" date="2021" name="Int. J. Syst. Evol. Microbiol.">
        <title>Amazonocrinis nigriterrae gen. nov., sp. nov., Atlanticothrix silvestris gen. nov., sp. nov. and Dendronalium phyllosphericum gen. nov., sp. nov., nostocacean cyanobacteria from Brazilian environments.</title>
        <authorList>
            <person name="Alvarenga D.O."/>
            <person name="Andreote A.P.D."/>
            <person name="Branco L.H.Z."/>
            <person name="Delbaje E."/>
            <person name="Cruz R.B."/>
            <person name="Varani A.M."/>
            <person name="Fiore M.F."/>
        </authorList>
    </citation>
    <scope>NUCLEOTIDE SEQUENCE [LARGE SCALE GENOMIC DNA]</scope>
    <source>
        <strain evidence="3 4">CENA369</strain>
    </source>
</reference>
<comment type="caution">
    <text evidence="3">The sequence shown here is derived from an EMBL/GenBank/DDBJ whole genome shotgun (WGS) entry which is preliminary data.</text>
</comment>
<name>A0A8J7IA62_9NOST</name>
<keyword evidence="2" id="KW-1133">Transmembrane helix</keyword>
<keyword evidence="4" id="KW-1185">Reference proteome</keyword>
<dbReference type="RefSeq" id="WP_214436861.1">
    <property type="nucleotide sequence ID" value="NZ_CAWPUQ010000254.1"/>
</dbReference>
<evidence type="ECO:0008006" key="5">
    <source>
        <dbReference type="Google" id="ProtNLM"/>
    </source>
</evidence>
<proteinExistence type="predicted"/>
<evidence type="ECO:0000256" key="1">
    <source>
        <dbReference type="SAM" id="MobiDB-lite"/>
    </source>
</evidence>
<accession>A0A8J7IA62</accession>
<evidence type="ECO:0000256" key="2">
    <source>
        <dbReference type="SAM" id="Phobius"/>
    </source>
</evidence>
<evidence type="ECO:0000313" key="3">
    <source>
        <dbReference type="EMBL" id="MBH8578189.1"/>
    </source>
</evidence>
<feature type="region of interest" description="Disordered" evidence="1">
    <location>
        <begin position="1"/>
        <end position="92"/>
    </location>
</feature>
<dbReference type="AlphaFoldDB" id="A0A8J7IA62"/>
<dbReference type="EMBL" id="JAECZA010000315">
    <property type="protein sequence ID" value="MBH8578189.1"/>
    <property type="molecule type" value="Genomic_DNA"/>
</dbReference>